<dbReference type="Gene3D" id="2.60.120.10">
    <property type="entry name" value="Jelly Rolls"/>
    <property type="match status" value="2"/>
</dbReference>
<comment type="cofactor">
    <cofactor evidence="2">
        <name>Mn(2+)</name>
        <dbReference type="ChEBI" id="CHEBI:29035"/>
    </cofactor>
    <text evidence="2">Binds 2 manganese ions per subunit.</text>
</comment>
<dbReference type="PANTHER" id="PTHR35848">
    <property type="entry name" value="OXALATE-BINDING PROTEIN"/>
    <property type="match status" value="1"/>
</dbReference>
<evidence type="ECO:0000256" key="2">
    <source>
        <dbReference type="PIRSR" id="PIRSR617774-2"/>
    </source>
</evidence>
<feature type="binding site" evidence="2">
    <location>
        <position position="106"/>
    </location>
    <ligand>
        <name>Mn(2+)</name>
        <dbReference type="ChEBI" id="CHEBI:29035"/>
        <label>1</label>
    </ligand>
</feature>
<dbReference type="SUPFAM" id="SSF51182">
    <property type="entry name" value="RmlC-like cupins"/>
    <property type="match status" value="1"/>
</dbReference>
<dbReference type="InterPro" id="IPR051610">
    <property type="entry name" value="GPI/OXD"/>
</dbReference>
<dbReference type="InterPro" id="IPR014710">
    <property type="entry name" value="RmlC-like_jellyroll"/>
</dbReference>
<keyword evidence="3" id="KW-0732">Signal</keyword>
<keyword evidence="1 2" id="KW-0479">Metal-binding</keyword>
<sequence>MFKSSRRLFIQSVAFSAGALGAGKSAIAAPDGHAAGYDVAPASEYLKTIPRKSGDPMVFTASLDTGPIKATSGGWAREITTRGLPLATGIAGAHLFVNAGGAREMHWHNSAEWAYVVDGNCQVTAVDPDGQLEVVNLGPGDLWYFPKGHSHAIQTLGSIPCHAILAFDDGLYSEHGTFGISDWMSRYDAPTLSQALGVPSDILSANPKAETYIMQGEILALDGPQAKVAKPLARDRTHRFPLMSQKPRVNTAGGQLYVASAGEFPMSSTMTGIVLKLKPGAMHEPHWHADANEWHYVLKGRTRVTLFAFDKRVAVAELSAGDCAYIPSNCGHSIQNIGTEEAEVVGALDSGAYRESSLTDWVSQAPRHLLANNFGVPEAAVASFGRKRTVIAAAG</sequence>
<keyword evidence="2" id="KW-0464">Manganese</keyword>
<dbReference type="InterPro" id="IPR017774">
    <property type="entry name" value="Bicupin_oxalate_deCO2ase/Oxase"/>
</dbReference>
<evidence type="ECO:0000313" key="6">
    <source>
        <dbReference type="Proteomes" id="UP000051936"/>
    </source>
</evidence>
<dbReference type="RefSeq" id="WP_057758983.1">
    <property type="nucleotide sequence ID" value="NZ_LJYG01000112.1"/>
</dbReference>
<feature type="binding site" evidence="2">
    <location>
        <position position="151"/>
    </location>
    <ligand>
        <name>Mn(2+)</name>
        <dbReference type="ChEBI" id="CHEBI:29035"/>
        <label>1</label>
    </ligand>
</feature>
<dbReference type="GO" id="GO:0033609">
    <property type="term" value="P:oxalate metabolic process"/>
    <property type="evidence" value="ECO:0007669"/>
    <property type="project" value="InterPro"/>
</dbReference>
<accession>A0A0R3D0P0</accession>
<proteinExistence type="predicted"/>
<dbReference type="InterPro" id="IPR006045">
    <property type="entry name" value="Cupin_1"/>
</dbReference>
<dbReference type="InterPro" id="IPR011051">
    <property type="entry name" value="RmlC_Cupin_sf"/>
</dbReference>
<dbReference type="SMART" id="SM00835">
    <property type="entry name" value="Cupin_1"/>
    <property type="match status" value="2"/>
</dbReference>
<gene>
    <name evidence="5" type="ORF">AOQ71_40190</name>
</gene>
<comment type="caution">
    <text evidence="5">The sequence shown here is derived from an EMBL/GenBank/DDBJ whole genome shotgun (WGS) entry which is preliminary data.</text>
</comment>
<feature type="binding site" evidence="2">
    <location>
        <position position="112"/>
    </location>
    <ligand>
        <name>Mn(2+)</name>
        <dbReference type="ChEBI" id="CHEBI:29035"/>
        <label>1</label>
    </ligand>
</feature>
<evidence type="ECO:0000313" key="5">
    <source>
        <dbReference type="EMBL" id="KRQ01188.1"/>
    </source>
</evidence>
<feature type="binding site" evidence="2">
    <location>
        <position position="286"/>
    </location>
    <ligand>
        <name>Mn(2+)</name>
        <dbReference type="ChEBI" id="CHEBI:29035"/>
        <label>2</label>
    </ligand>
</feature>
<dbReference type="EMBL" id="LJYG01000112">
    <property type="protein sequence ID" value="KRQ01188.1"/>
    <property type="molecule type" value="Genomic_DNA"/>
</dbReference>
<dbReference type="NCBIfam" id="TIGR03404">
    <property type="entry name" value="bicupin_oxalic"/>
    <property type="match status" value="1"/>
</dbReference>
<evidence type="ECO:0000259" key="4">
    <source>
        <dbReference type="SMART" id="SM00835"/>
    </source>
</evidence>
<feature type="binding site" evidence="2">
    <location>
        <position position="293"/>
    </location>
    <ligand>
        <name>Mn(2+)</name>
        <dbReference type="ChEBI" id="CHEBI:29035"/>
        <label>2</label>
    </ligand>
</feature>
<evidence type="ECO:0000256" key="1">
    <source>
        <dbReference type="ARBA" id="ARBA00022723"/>
    </source>
</evidence>
<dbReference type="Proteomes" id="UP000051936">
    <property type="component" value="Unassembled WGS sequence"/>
</dbReference>
<dbReference type="AlphaFoldDB" id="A0A0R3D0P0"/>
<feature type="domain" description="Cupin type-1" evidence="4">
    <location>
        <begin position="62"/>
        <end position="204"/>
    </location>
</feature>
<dbReference type="CDD" id="cd20304">
    <property type="entry name" value="cupin_OxDC_N"/>
    <property type="match status" value="1"/>
</dbReference>
<dbReference type="InterPro" id="IPR006311">
    <property type="entry name" value="TAT_signal"/>
</dbReference>
<feature type="domain" description="Cupin type-1" evidence="4">
    <location>
        <begin position="240"/>
        <end position="382"/>
    </location>
</feature>
<name>A0A0R3D0P0_9BRAD</name>
<feature type="binding site" evidence="2">
    <location>
        <position position="288"/>
    </location>
    <ligand>
        <name>Mn(2+)</name>
        <dbReference type="ChEBI" id="CHEBI:29035"/>
        <label>2</label>
    </ligand>
</feature>
<dbReference type="STRING" id="989370.AOQ71_40190"/>
<feature type="chain" id="PRO_5006435008" description="Cupin type-1 domain-containing protein" evidence="3">
    <location>
        <begin position="29"/>
        <end position="395"/>
    </location>
</feature>
<reference evidence="5 6" key="1">
    <citation type="submission" date="2015-09" db="EMBL/GenBank/DDBJ databases">
        <title>Draft Genome Sequence of Bradyrhizobium manausense Strain BR 3351T, a Novel Symbiotic Nitrogen-Fixing Alphaproteobacterium Isolated from Brazilian Amazon Rain Forest.</title>
        <authorList>
            <person name="De Araujo J.L."/>
            <person name="Zilli J.E."/>
        </authorList>
    </citation>
    <scope>NUCLEOTIDE SEQUENCE [LARGE SCALE GENOMIC DNA]</scope>
    <source>
        <strain evidence="5 6">BR3351</strain>
    </source>
</reference>
<dbReference type="PROSITE" id="PS51318">
    <property type="entry name" value="TAT"/>
    <property type="match status" value="1"/>
</dbReference>
<feature type="binding site" evidence="2">
    <location>
        <position position="108"/>
    </location>
    <ligand>
        <name>Mn(2+)</name>
        <dbReference type="ChEBI" id="CHEBI:29035"/>
        <label>1</label>
    </ligand>
</feature>
<evidence type="ECO:0000256" key="3">
    <source>
        <dbReference type="SAM" id="SignalP"/>
    </source>
</evidence>
<organism evidence="5 6">
    <name type="scientific">Bradyrhizobium manausense</name>
    <dbReference type="NCBI Taxonomy" id="989370"/>
    <lineage>
        <taxon>Bacteria</taxon>
        <taxon>Pseudomonadati</taxon>
        <taxon>Pseudomonadota</taxon>
        <taxon>Alphaproteobacteria</taxon>
        <taxon>Hyphomicrobiales</taxon>
        <taxon>Nitrobacteraceae</taxon>
        <taxon>Bradyrhizobium</taxon>
    </lineage>
</organism>
<dbReference type="OrthoDB" id="1973590at2"/>
<dbReference type="PANTHER" id="PTHR35848:SF9">
    <property type="entry name" value="SLL1358 PROTEIN"/>
    <property type="match status" value="1"/>
</dbReference>
<dbReference type="CDD" id="cd20305">
    <property type="entry name" value="cupin_OxDC_C"/>
    <property type="match status" value="1"/>
</dbReference>
<feature type="signal peptide" evidence="3">
    <location>
        <begin position="1"/>
        <end position="28"/>
    </location>
</feature>
<dbReference type="Pfam" id="PF00190">
    <property type="entry name" value="Cupin_1"/>
    <property type="match status" value="2"/>
</dbReference>
<protein>
    <recommendedName>
        <fullName evidence="4">Cupin type-1 domain-containing protein</fullName>
    </recommendedName>
</protein>
<keyword evidence="6" id="KW-1185">Reference proteome</keyword>
<dbReference type="GO" id="GO:0046872">
    <property type="term" value="F:metal ion binding"/>
    <property type="evidence" value="ECO:0007669"/>
    <property type="project" value="UniProtKB-KW"/>
</dbReference>
<feature type="binding site" evidence="2">
    <location>
        <position position="332"/>
    </location>
    <ligand>
        <name>Mn(2+)</name>
        <dbReference type="ChEBI" id="CHEBI:29035"/>
        <label>2</label>
    </ligand>
</feature>